<dbReference type="RefSeq" id="WP_380252457.1">
    <property type="nucleotide sequence ID" value="NZ_JBHUII010000006.1"/>
</dbReference>
<proteinExistence type="predicted"/>
<keyword evidence="2" id="KW-1185">Reference proteome</keyword>
<gene>
    <name evidence="1" type="ORF">ACFSKO_13450</name>
</gene>
<evidence type="ECO:0000313" key="2">
    <source>
        <dbReference type="Proteomes" id="UP001597294"/>
    </source>
</evidence>
<reference evidence="2" key="1">
    <citation type="journal article" date="2019" name="Int. J. Syst. Evol. Microbiol.">
        <title>The Global Catalogue of Microorganisms (GCM) 10K type strain sequencing project: providing services to taxonomists for standard genome sequencing and annotation.</title>
        <authorList>
            <consortium name="The Broad Institute Genomics Platform"/>
            <consortium name="The Broad Institute Genome Sequencing Center for Infectious Disease"/>
            <person name="Wu L."/>
            <person name="Ma J."/>
        </authorList>
    </citation>
    <scope>NUCLEOTIDE SEQUENCE [LARGE SCALE GENOMIC DNA]</scope>
    <source>
        <strain evidence="2">CGMCC 4.7192</strain>
    </source>
</reference>
<comment type="caution">
    <text evidence="1">The sequence shown here is derived from an EMBL/GenBank/DDBJ whole genome shotgun (WGS) entry which is preliminary data.</text>
</comment>
<dbReference type="Proteomes" id="UP001597294">
    <property type="component" value="Unassembled WGS sequence"/>
</dbReference>
<dbReference type="CDD" id="cd08054">
    <property type="entry name" value="gp6"/>
    <property type="match status" value="1"/>
</dbReference>
<protein>
    <recommendedName>
        <fullName evidence="3">PhiE125 gp8 family phage protein</fullName>
    </recommendedName>
</protein>
<dbReference type="Gene3D" id="1.10.3230.30">
    <property type="entry name" value="Phage gp6-like head-tail connector protein"/>
    <property type="match status" value="1"/>
</dbReference>
<accession>A0ABW5BKE6</accession>
<evidence type="ECO:0000313" key="1">
    <source>
        <dbReference type="EMBL" id="MFD2206633.1"/>
    </source>
</evidence>
<dbReference type="NCBIfam" id="TIGR02215">
    <property type="entry name" value="phage_chp_gp8"/>
    <property type="match status" value="1"/>
</dbReference>
<organism evidence="1 2">
    <name type="scientific">Kiloniella antarctica</name>
    <dbReference type="NCBI Taxonomy" id="1550907"/>
    <lineage>
        <taxon>Bacteria</taxon>
        <taxon>Pseudomonadati</taxon>
        <taxon>Pseudomonadota</taxon>
        <taxon>Alphaproteobacteria</taxon>
        <taxon>Rhodospirillales</taxon>
        <taxon>Kiloniellaceae</taxon>
        <taxon>Kiloniella</taxon>
    </lineage>
</organism>
<dbReference type="InterPro" id="IPR011738">
    <property type="entry name" value="Phage_CHP"/>
</dbReference>
<name>A0ABW5BKE6_9PROT</name>
<sequence length="185" mass="20527">MPLTITTQAAEKPVSLDEAKRQLSMEDTTDADVLIASHIAAATSHAETILGRALVARTYTATLDCWLDCIWLQMPPLGVVNSVKYDDVDGAEQTLATSVYEVGERFGQAFVKLAPNQSWPDLDNTKSLDRIRIEYTAGYGDADAVPDDIKHAILLLIKYYFDEVDSKIIDTAESMLNPYRVWELA</sequence>
<dbReference type="EMBL" id="JBHUII010000006">
    <property type="protein sequence ID" value="MFD2206633.1"/>
    <property type="molecule type" value="Genomic_DNA"/>
</dbReference>
<evidence type="ECO:0008006" key="3">
    <source>
        <dbReference type="Google" id="ProtNLM"/>
    </source>
</evidence>